<keyword evidence="2 8" id="KW-0813">Transport</keyword>
<comment type="similarity">
    <text evidence="8 9">Belongs to the TonB-dependent receptor family.</text>
</comment>
<dbReference type="InterPro" id="IPR039426">
    <property type="entry name" value="TonB-dep_rcpt-like"/>
</dbReference>
<dbReference type="PANTHER" id="PTHR30069:SF50">
    <property type="entry name" value="TONB-DEPENDENT RECEPTOR HI_1217-RELATED"/>
    <property type="match status" value="1"/>
</dbReference>
<evidence type="ECO:0000256" key="7">
    <source>
        <dbReference type="ARBA" id="ARBA00023237"/>
    </source>
</evidence>
<dbReference type="PROSITE" id="PS52016">
    <property type="entry name" value="TONB_DEPENDENT_REC_3"/>
    <property type="match status" value="1"/>
</dbReference>
<evidence type="ECO:0000313" key="13">
    <source>
        <dbReference type="Proteomes" id="UP001434737"/>
    </source>
</evidence>
<evidence type="ECO:0000256" key="5">
    <source>
        <dbReference type="ARBA" id="ARBA00023077"/>
    </source>
</evidence>
<keyword evidence="12" id="KW-0675">Receptor</keyword>
<evidence type="ECO:0000256" key="8">
    <source>
        <dbReference type="PROSITE-ProRule" id="PRU01360"/>
    </source>
</evidence>
<dbReference type="InterPro" id="IPR012910">
    <property type="entry name" value="Plug_dom"/>
</dbReference>
<proteinExistence type="inferred from homology"/>
<keyword evidence="7 8" id="KW-0998">Cell outer membrane</keyword>
<dbReference type="Proteomes" id="UP001434737">
    <property type="component" value="Chromosome"/>
</dbReference>
<keyword evidence="4 8" id="KW-0812">Transmembrane</keyword>
<evidence type="ECO:0000259" key="11">
    <source>
        <dbReference type="Pfam" id="PF07715"/>
    </source>
</evidence>
<dbReference type="SUPFAM" id="SSF56935">
    <property type="entry name" value="Porins"/>
    <property type="match status" value="1"/>
</dbReference>
<dbReference type="PANTHER" id="PTHR30069">
    <property type="entry name" value="TONB-DEPENDENT OUTER MEMBRANE RECEPTOR"/>
    <property type="match status" value="1"/>
</dbReference>
<evidence type="ECO:0000256" key="6">
    <source>
        <dbReference type="ARBA" id="ARBA00023136"/>
    </source>
</evidence>
<reference evidence="12 13" key="1">
    <citation type="submission" date="2024-02" db="EMBL/GenBank/DDBJ databases">
        <title>Genome and pathogenicity analysis of Helicobacter mastomyrinus isolated from mice.</title>
        <authorList>
            <person name="Zhu L."/>
        </authorList>
    </citation>
    <scope>NUCLEOTIDE SEQUENCE [LARGE SCALE GENOMIC DNA]</scope>
    <source>
        <strain evidence="12 13">Hm-17</strain>
    </source>
</reference>
<name>A0ABZ3F6D9_9HELI</name>
<evidence type="ECO:0000256" key="1">
    <source>
        <dbReference type="ARBA" id="ARBA00004571"/>
    </source>
</evidence>
<sequence length="733" mass="81343">MKATIPNFTYIYATLLFCTFGFTQENNMQDSKVSNENENIQNVKLEKSVIKAQVSSSELPLEFQSKQISIVDSNTLLESSTGNIQSVLENVPSILYSRSGGINGQITFRGQNSNNQRSIIMIDGVRFSGRSTLEFNTLDPYAFESIEVLRGAASSLWGSDAQNGVINFRSRTSNYNIGGESFKATARIRALEYGSVNNLFGGRAEILGGGGGWDMLIGFGAKTASDYSTPITENGSNKAKNSSFNYYGIDFNIGYTKNATRYYTQGRITRIESHRAGGYGAAPGSSYGIYMSENPISEYYLRIGAKSYNLSFADSMESYLYYRHWDTDIWNNRSAFNNGANIHQKVYDNNYFGGRLIYNSVIGKHSLAYGVEFESAISPTQVRQINLGSGAANTTNRPSTSTDFAIFAKDDYSATNNWILSASLRGDYVLSTISKTRSSTENTQIAGGNNQASYIESAKLLDENSIIHNGAITGALGSVLFFNDYVSNVINISHNFKAPAAGTRMQTTPGGNSSLTLANPLIKPEYSQSAEFGFRIQSDNHFVSLIGFFTYYQDMLTLSTYQNANITNVTNLYRYENVGRAYITGAELEGRHSFFDDVFVIRYAGAYNYGQNITDKKPIAYLAPLYGQVSFDLNFRKWHLHWTQRAYGTKTRIDVGEERKTTAYTMSDIYVGLKLGGFSARAQDMELLVGVSNLFDSIGRNPVVVQSINHNIALTNPLVEPGRNVFVKYIWNY</sequence>
<evidence type="ECO:0000256" key="4">
    <source>
        <dbReference type="ARBA" id="ARBA00022692"/>
    </source>
</evidence>
<dbReference type="Gene3D" id="2.40.170.20">
    <property type="entry name" value="TonB-dependent receptor, beta-barrel domain"/>
    <property type="match status" value="1"/>
</dbReference>
<gene>
    <name evidence="12" type="ORF">V3I05_08030</name>
</gene>
<keyword evidence="5 9" id="KW-0798">TonB box</keyword>
<feature type="domain" description="TonB-dependent receptor plug" evidence="11">
    <location>
        <begin position="65"/>
        <end position="165"/>
    </location>
</feature>
<dbReference type="Gene3D" id="2.170.130.10">
    <property type="entry name" value="TonB-dependent receptor, plug domain"/>
    <property type="match status" value="1"/>
</dbReference>
<feature type="domain" description="TonB-dependent receptor-like beta-barrel" evidence="10">
    <location>
        <begin position="245"/>
        <end position="694"/>
    </location>
</feature>
<evidence type="ECO:0000256" key="3">
    <source>
        <dbReference type="ARBA" id="ARBA00022452"/>
    </source>
</evidence>
<accession>A0ABZ3F6D9</accession>
<dbReference type="RefSeq" id="WP_343353272.1">
    <property type="nucleotide sequence ID" value="NZ_CP145316.1"/>
</dbReference>
<protein>
    <submittedName>
        <fullName evidence="12">TonB-dependent receptor</fullName>
    </submittedName>
</protein>
<evidence type="ECO:0000313" key="12">
    <source>
        <dbReference type="EMBL" id="XAM17629.1"/>
    </source>
</evidence>
<evidence type="ECO:0000259" key="10">
    <source>
        <dbReference type="Pfam" id="PF00593"/>
    </source>
</evidence>
<keyword evidence="13" id="KW-1185">Reference proteome</keyword>
<dbReference type="InterPro" id="IPR036942">
    <property type="entry name" value="Beta-barrel_TonB_sf"/>
</dbReference>
<dbReference type="InterPro" id="IPR037066">
    <property type="entry name" value="Plug_dom_sf"/>
</dbReference>
<evidence type="ECO:0000256" key="2">
    <source>
        <dbReference type="ARBA" id="ARBA00022448"/>
    </source>
</evidence>
<comment type="subcellular location">
    <subcellularLocation>
        <location evidence="1 8">Cell outer membrane</location>
        <topology evidence="1 8">Multi-pass membrane protein</topology>
    </subcellularLocation>
</comment>
<keyword evidence="6 8" id="KW-0472">Membrane</keyword>
<evidence type="ECO:0000256" key="9">
    <source>
        <dbReference type="RuleBase" id="RU003357"/>
    </source>
</evidence>
<dbReference type="EMBL" id="CP145316">
    <property type="protein sequence ID" value="XAM17629.1"/>
    <property type="molecule type" value="Genomic_DNA"/>
</dbReference>
<organism evidence="12 13">
    <name type="scientific">Helicobacter mastomyrinus</name>
    <dbReference type="NCBI Taxonomy" id="287948"/>
    <lineage>
        <taxon>Bacteria</taxon>
        <taxon>Pseudomonadati</taxon>
        <taxon>Campylobacterota</taxon>
        <taxon>Epsilonproteobacteria</taxon>
        <taxon>Campylobacterales</taxon>
        <taxon>Helicobacteraceae</taxon>
        <taxon>Helicobacter</taxon>
    </lineage>
</organism>
<dbReference type="InterPro" id="IPR000531">
    <property type="entry name" value="Beta-barrel_TonB"/>
</dbReference>
<dbReference type="Pfam" id="PF07715">
    <property type="entry name" value="Plug"/>
    <property type="match status" value="1"/>
</dbReference>
<keyword evidence="3 8" id="KW-1134">Transmembrane beta strand</keyword>
<dbReference type="Pfam" id="PF00593">
    <property type="entry name" value="TonB_dep_Rec_b-barrel"/>
    <property type="match status" value="1"/>
</dbReference>